<reference evidence="1 2" key="1">
    <citation type="journal article" date="2018" name="Front. Plant Sci.">
        <title>Red Clover (Trifolium pratense) and Zigzag Clover (T. medium) - A Picture of Genomic Similarities and Differences.</title>
        <authorList>
            <person name="Dluhosova J."/>
            <person name="Istvanek J."/>
            <person name="Nedelnik J."/>
            <person name="Repkova J."/>
        </authorList>
    </citation>
    <scope>NUCLEOTIDE SEQUENCE [LARGE SCALE GENOMIC DNA]</scope>
    <source>
        <strain evidence="2">cv. 10/8</strain>
        <tissue evidence="1">Leaf</tissue>
    </source>
</reference>
<evidence type="ECO:0000313" key="2">
    <source>
        <dbReference type="Proteomes" id="UP000265520"/>
    </source>
</evidence>
<evidence type="ECO:0000313" key="1">
    <source>
        <dbReference type="EMBL" id="MCI00576.1"/>
    </source>
</evidence>
<dbReference type="Proteomes" id="UP000265520">
    <property type="component" value="Unassembled WGS sequence"/>
</dbReference>
<dbReference type="AlphaFoldDB" id="A0A392NNB1"/>
<protein>
    <submittedName>
        <fullName evidence="1">Uncharacterized protein</fullName>
    </submittedName>
</protein>
<comment type="caution">
    <text evidence="1">The sequence shown here is derived from an EMBL/GenBank/DDBJ whole genome shotgun (WGS) entry which is preliminary data.</text>
</comment>
<feature type="non-terminal residue" evidence="1">
    <location>
        <position position="1"/>
    </location>
</feature>
<dbReference type="EMBL" id="LXQA010043642">
    <property type="protein sequence ID" value="MCI00576.1"/>
    <property type="molecule type" value="Genomic_DNA"/>
</dbReference>
<proteinExistence type="predicted"/>
<sequence>QAGTACAGAWSASSLPRPDMIGRVPIL</sequence>
<accession>A0A392NNB1</accession>
<keyword evidence="2" id="KW-1185">Reference proteome</keyword>
<name>A0A392NNB1_9FABA</name>
<organism evidence="1 2">
    <name type="scientific">Trifolium medium</name>
    <dbReference type="NCBI Taxonomy" id="97028"/>
    <lineage>
        <taxon>Eukaryota</taxon>
        <taxon>Viridiplantae</taxon>
        <taxon>Streptophyta</taxon>
        <taxon>Embryophyta</taxon>
        <taxon>Tracheophyta</taxon>
        <taxon>Spermatophyta</taxon>
        <taxon>Magnoliopsida</taxon>
        <taxon>eudicotyledons</taxon>
        <taxon>Gunneridae</taxon>
        <taxon>Pentapetalae</taxon>
        <taxon>rosids</taxon>
        <taxon>fabids</taxon>
        <taxon>Fabales</taxon>
        <taxon>Fabaceae</taxon>
        <taxon>Papilionoideae</taxon>
        <taxon>50 kb inversion clade</taxon>
        <taxon>NPAAA clade</taxon>
        <taxon>Hologalegina</taxon>
        <taxon>IRL clade</taxon>
        <taxon>Trifolieae</taxon>
        <taxon>Trifolium</taxon>
    </lineage>
</organism>
<gene>
    <name evidence="1" type="ORF">A2U01_0021596</name>
</gene>